<comment type="subcellular location">
    <subcellularLocation>
        <location evidence="1 7">Cell membrane</location>
        <topology evidence="1 7">Multi-pass membrane protein</topology>
    </subcellularLocation>
</comment>
<dbReference type="Pfam" id="PF00528">
    <property type="entry name" value="BPD_transp_1"/>
    <property type="match status" value="1"/>
</dbReference>
<dbReference type="SUPFAM" id="SSF161098">
    <property type="entry name" value="MetI-like"/>
    <property type="match status" value="1"/>
</dbReference>
<keyword evidence="5 7" id="KW-1133">Transmembrane helix</keyword>
<feature type="transmembrane region" description="Helical" evidence="7">
    <location>
        <begin position="89"/>
        <end position="112"/>
    </location>
</feature>
<reference evidence="10" key="1">
    <citation type="journal article" date="2019" name="Int. J. Syst. Evol. Microbiol.">
        <title>The Global Catalogue of Microorganisms (GCM) 10K type strain sequencing project: providing services to taxonomists for standard genome sequencing and annotation.</title>
        <authorList>
            <consortium name="The Broad Institute Genomics Platform"/>
            <consortium name="The Broad Institute Genome Sequencing Center for Infectious Disease"/>
            <person name="Wu L."/>
            <person name="Ma J."/>
        </authorList>
    </citation>
    <scope>NUCLEOTIDE SEQUENCE [LARGE SCALE GENOMIC DNA]</scope>
    <source>
        <strain evidence="10">JCM 13250</strain>
    </source>
</reference>
<dbReference type="InterPro" id="IPR000515">
    <property type="entry name" value="MetI-like"/>
</dbReference>
<dbReference type="Gene3D" id="1.10.3720.10">
    <property type="entry name" value="MetI-like"/>
    <property type="match status" value="1"/>
</dbReference>
<keyword evidence="6 7" id="KW-0472">Membrane</keyword>
<accession>A0ABP4YE16</accession>
<feature type="domain" description="ABC transmembrane type-1" evidence="8">
    <location>
        <begin position="86"/>
        <end position="299"/>
    </location>
</feature>
<evidence type="ECO:0000256" key="4">
    <source>
        <dbReference type="ARBA" id="ARBA00022692"/>
    </source>
</evidence>
<proteinExistence type="inferred from homology"/>
<dbReference type="EMBL" id="BAAALT010000077">
    <property type="protein sequence ID" value="GAA1805341.1"/>
    <property type="molecule type" value="Genomic_DNA"/>
</dbReference>
<evidence type="ECO:0000256" key="3">
    <source>
        <dbReference type="ARBA" id="ARBA00022475"/>
    </source>
</evidence>
<evidence type="ECO:0000256" key="5">
    <source>
        <dbReference type="ARBA" id="ARBA00022989"/>
    </source>
</evidence>
<evidence type="ECO:0000256" key="1">
    <source>
        <dbReference type="ARBA" id="ARBA00004651"/>
    </source>
</evidence>
<protein>
    <submittedName>
        <fullName evidence="9">Sugar ABC transporter permease</fullName>
    </submittedName>
</protein>
<feature type="transmembrane region" description="Helical" evidence="7">
    <location>
        <begin position="225"/>
        <end position="245"/>
    </location>
</feature>
<keyword evidence="2 7" id="KW-0813">Transport</keyword>
<evidence type="ECO:0000256" key="2">
    <source>
        <dbReference type="ARBA" id="ARBA00022448"/>
    </source>
</evidence>
<keyword evidence="4 7" id="KW-0812">Transmembrane</keyword>
<dbReference type="Proteomes" id="UP001500218">
    <property type="component" value="Unassembled WGS sequence"/>
</dbReference>
<dbReference type="PANTHER" id="PTHR30193">
    <property type="entry name" value="ABC TRANSPORTER PERMEASE PROTEIN"/>
    <property type="match status" value="1"/>
</dbReference>
<evidence type="ECO:0000313" key="10">
    <source>
        <dbReference type="Proteomes" id="UP001500218"/>
    </source>
</evidence>
<gene>
    <name evidence="9" type="ORF">GCM10009682_29000</name>
</gene>
<feature type="transmembrane region" description="Helical" evidence="7">
    <location>
        <begin position="19"/>
        <end position="42"/>
    </location>
</feature>
<dbReference type="InterPro" id="IPR051393">
    <property type="entry name" value="ABC_transporter_permease"/>
</dbReference>
<keyword evidence="10" id="KW-1185">Reference proteome</keyword>
<sequence length="313" mass="34040">MSVDATPAGRSRKRTAPNLVPYVFLAPAVVLFTLVLLVPIGYTAYLSFRKVKVSGLGLGKGSRKEIFAGLDNYQATFTDPELWAGALRVLGYGAILLPAMLLSALLFALLLDAPRTRFARFGRIAIFLPYAVPSVVASLLWGFLYLPAVSPLHYVLERFGVEGPDLLGQGSIVGALANIGVWGGVGFNMIVIYTSLRAIPRELFESARIDGCSEWQIAWRIKIPLVTPALIMTTVFSLIATLQVFTEPTTLAPMTNSLSSTWTPLMKIYRDAFVRNDLYSAAATSIVIAGITLILSFGFLRAVQNRAFGSEDQ</sequence>
<name>A0ABP4YE16_9ACTN</name>
<feature type="transmembrane region" description="Helical" evidence="7">
    <location>
        <begin position="278"/>
        <end position="300"/>
    </location>
</feature>
<keyword evidence="3" id="KW-1003">Cell membrane</keyword>
<dbReference type="InterPro" id="IPR035906">
    <property type="entry name" value="MetI-like_sf"/>
</dbReference>
<organism evidence="9 10">
    <name type="scientific">Luedemannella flava</name>
    <dbReference type="NCBI Taxonomy" id="349316"/>
    <lineage>
        <taxon>Bacteria</taxon>
        <taxon>Bacillati</taxon>
        <taxon>Actinomycetota</taxon>
        <taxon>Actinomycetes</taxon>
        <taxon>Micromonosporales</taxon>
        <taxon>Micromonosporaceae</taxon>
        <taxon>Luedemannella</taxon>
    </lineage>
</organism>
<dbReference type="PANTHER" id="PTHR30193:SF41">
    <property type="entry name" value="DIACETYLCHITOBIOSE UPTAKE SYSTEM PERMEASE PROTEIN NGCF"/>
    <property type="match status" value="1"/>
</dbReference>
<evidence type="ECO:0000313" key="9">
    <source>
        <dbReference type="EMBL" id="GAA1805341.1"/>
    </source>
</evidence>
<feature type="transmembrane region" description="Helical" evidence="7">
    <location>
        <begin position="124"/>
        <end position="146"/>
    </location>
</feature>
<comment type="similarity">
    <text evidence="7">Belongs to the binding-protein-dependent transport system permease family.</text>
</comment>
<evidence type="ECO:0000256" key="7">
    <source>
        <dbReference type="RuleBase" id="RU363032"/>
    </source>
</evidence>
<dbReference type="PROSITE" id="PS50928">
    <property type="entry name" value="ABC_TM1"/>
    <property type="match status" value="1"/>
</dbReference>
<dbReference type="RefSeq" id="WP_344131000.1">
    <property type="nucleotide sequence ID" value="NZ_BAAALT010000077.1"/>
</dbReference>
<evidence type="ECO:0000256" key="6">
    <source>
        <dbReference type="ARBA" id="ARBA00023136"/>
    </source>
</evidence>
<evidence type="ECO:0000259" key="8">
    <source>
        <dbReference type="PROSITE" id="PS50928"/>
    </source>
</evidence>
<feature type="transmembrane region" description="Helical" evidence="7">
    <location>
        <begin position="166"/>
        <end position="193"/>
    </location>
</feature>
<comment type="caution">
    <text evidence="9">The sequence shown here is derived from an EMBL/GenBank/DDBJ whole genome shotgun (WGS) entry which is preliminary data.</text>
</comment>
<dbReference type="CDD" id="cd06261">
    <property type="entry name" value="TM_PBP2"/>
    <property type="match status" value="1"/>
</dbReference>